<organism evidence="1 2">
    <name type="scientific">Panagrolaimus sp. JU765</name>
    <dbReference type="NCBI Taxonomy" id="591449"/>
    <lineage>
        <taxon>Eukaryota</taxon>
        <taxon>Metazoa</taxon>
        <taxon>Ecdysozoa</taxon>
        <taxon>Nematoda</taxon>
        <taxon>Chromadorea</taxon>
        <taxon>Rhabditida</taxon>
        <taxon>Tylenchina</taxon>
        <taxon>Panagrolaimomorpha</taxon>
        <taxon>Panagrolaimoidea</taxon>
        <taxon>Panagrolaimidae</taxon>
        <taxon>Panagrolaimus</taxon>
    </lineage>
</organism>
<protein>
    <submittedName>
        <fullName evidence="2">Phosphomevalonate kinase</fullName>
    </submittedName>
</protein>
<evidence type="ECO:0000313" key="2">
    <source>
        <dbReference type="WBParaSite" id="JU765_v2.g5050.t1"/>
    </source>
</evidence>
<dbReference type="Proteomes" id="UP000887576">
    <property type="component" value="Unplaced"/>
</dbReference>
<name>A0AC34RB01_9BILA</name>
<evidence type="ECO:0000313" key="1">
    <source>
        <dbReference type="Proteomes" id="UP000887576"/>
    </source>
</evidence>
<dbReference type="WBParaSite" id="JU765_v2.g5050.t1">
    <property type="protein sequence ID" value="JU765_v2.g5050.t1"/>
    <property type="gene ID" value="JU765_v2.g5050"/>
</dbReference>
<sequence>MKAVFCFFGKRKSGKDHVAILLKQELDKHGQTFIRRISDPLKEEYAKMKNLNAEELKTSGPKKEIVRKEMVCYGEEIRNLDKYYFCRKTTETIPLKTDFLIISDCRRPTDLEYFKSEYENVIVVKIVASLEIRQKRGFIFEKEIDEAETECALDDYESVDFILENNFTESDEDGEKLNLVIGKFVENVLNDKNLW</sequence>
<accession>A0AC34RB01</accession>
<proteinExistence type="predicted"/>
<reference evidence="2" key="1">
    <citation type="submission" date="2022-11" db="UniProtKB">
        <authorList>
            <consortium name="WormBaseParasite"/>
        </authorList>
    </citation>
    <scope>IDENTIFICATION</scope>
</reference>